<proteinExistence type="predicted"/>
<evidence type="ECO:0000256" key="2">
    <source>
        <dbReference type="ARBA" id="ARBA00023315"/>
    </source>
</evidence>
<dbReference type="InterPro" id="IPR000182">
    <property type="entry name" value="GNAT_dom"/>
</dbReference>
<dbReference type="RefSeq" id="WP_237443610.1">
    <property type="nucleotide sequence ID" value="NZ_CAKLPX010000001.1"/>
</dbReference>
<dbReference type="PROSITE" id="PS51186">
    <property type="entry name" value="GNAT"/>
    <property type="match status" value="1"/>
</dbReference>
<accession>A0ABM9ADC0</accession>
<organism evidence="4 5">
    <name type="scientific">Sinobacterium norvegicum</name>
    <dbReference type="NCBI Taxonomy" id="1641715"/>
    <lineage>
        <taxon>Bacteria</taxon>
        <taxon>Pseudomonadati</taxon>
        <taxon>Pseudomonadota</taxon>
        <taxon>Gammaproteobacteria</taxon>
        <taxon>Cellvibrionales</taxon>
        <taxon>Spongiibacteraceae</taxon>
        <taxon>Sinobacterium</taxon>
    </lineage>
</organism>
<keyword evidence="5" id="KW-1185">Reference proteome</keyword>
<evidence type="ECO:0000259" key="3">
    <source>
        <dbReference type="PROSITE" id="PS51186"/>
    </source>
</evidence>
<dbReference type="InterPro" id="IPR016181">
    <property type="entry name" value="Acyl_CoA_acyltransferase"/>
</dbReference>
<evidence type="ECO:0000313" key="5">
    <source>
        <dbReference type="Proteomes" id="UP000838100"/>
    </source>
</evidence>
<name>A0ABM9ADC0_9GAMM</name>
<comment type="caution">
    <text evidence="4">The sequence shown here is derived from an EMBL/GenBank/DDBJ whole genome shotgun (WGS) entry which is preliminary data.</text>
</comment>
<dbReference type="PANTHER" id="PTHR43877:SF2">
    <property type="entry name" value="AMINOALKYLPHOSPHONATE N-ACETYLTRANSFERASE-RELATED"/>
    <property type="match status" value="1"/>
</dbReference>
<feature type="domain" description="N-acetyltransferase" evidence="3">
    <location>
        <begin position="1"/>
        <end position="148"/>
    </location>
</feature>
<gene>
    <name evidence="4" type="ORF">SIN8267_01046</name>
</gene>
<dbReference type="SUPFAM" id="SSF55729">
    <property type="entry name" value="Acyl-CoA N-acyltransferases (Nat)"/>
    <property type="match status" value="1"/>
</dbReference>
<dbReference type="CDD" id="cd04301">
    <property type="entry name" value="NAT_SF"/>
    <property type="match status" value="1"/>
</dbReference>
<dbReference type="Pfam" id="PF00583">
    <property type="entry name" value="Acetyltransf_1"/>
    <property type="match status" value="1"/>
</dbReference>
<keyword evidence="1" id="KW-0808">Transferase</keyword>
<keyword evidence="2" id="KW-0012">Acyltransferase</keyword>
<reference evidence="4" key="1">
    <citation type="submission" date="2021-12" db="EMBL/GenBank/DDBJ databases">
        <authorList>
            <person name="Rodrigo-Torres L."/>
            <person name="Arahal R. D."/>
            <person name="Lucena T."/>
        </authorList>
    </citation>
    <scope>NUCLEOTIDE SEQUENCE</scope>
    <source>
        <strain evidence="4">CECT 8267</strain>
    </source>
</reference>
<sequence>MDIINADASHIEQLAPLFDLYRQFYQCPADAELAKQFISDRINNNESRIFVADDGGILQGFVQLYPSFCSVDAIKIYILYDLYVAKSGRGKGVGEALMNRAKAFATENGAGRIDLETAFDNNVGQRLYEKLGYKRVLEDFHTYSLPLDR</sequence>
<protein>
    <recommendedName>
        <fullName evidence="3">N-acetyltransferase domain-containing protein</fullName>
    </recommendedName>
</protein>
<dbReference type="EMBL" id="CAKLPX010000001">
    <property type="protein sequence ID" value="CAH0990945.1"/>
    <property type="molecule type" value="Genomic_DNA"/>
</dbReference>
<evidence type="ECO:0000313" key="4">
    <source>
        <dbReference type="EMBL" id="CAH0990945.1"/>
    </source>
</evidence>
<dbReference type="InterPro" id="IPR050832">
    <property type="entry name" value="Bact_Acetyltransf"/>
</dbReference>
<dbReference type="Gene3D" id="3.40.630.30">
    <property type="match status" value="1"/>
</dbReference>
<dbReference type="Proteomes" id="UP000838100">
    <property type="component" value="Unassembled WGS sequence"/>
</dbReference>
<evidence type="ECO:0000256" key="1">
    <source>
        <dbReference type="ARBA" id="ARBA00022679"/>
    </source>
</evidence>
<dbReference type="PANTHER" id="PTHR43877">
    <property type="entry name" value="AMINOALKYLPHOSPHONATE N-ACETYLTRANSFERASE-RELATED-RELATED"/>
    <property type="match status" value="1"/>
</dbReference>